<accession>A0ABN1XWL9</accession>
<proteinExistence type="predicted"/>
<feature type="compositionally biased region" description="Low complexity" evidence="1">
    <location>
        <begin position="30"/>
        <end position="43"/>
    </location>
</feature>
<dbReference type="Proteomes" id="UP001501414">
    <property type="component" value="Unassembled WGS sequence"/>
</dbReference>
<evidence type="ECO:0000313" key="3">
    <source>
        <dbReference type="Proteomes" id="UP001501414"/>
    </source>
</evidence>
<comment type="caution">
    <text evidence="2">The sequence shown here is derived from an EMBL/GenBank/DDBJ whole genome shotgun (WGS) entry which is preliminary data.</text>
</comment>
<feature type="compositionally biased region" description="Gly residues" evidence="1">
    <location>
        <begin position="44"/>
        <end position="55"/>
    </location>
</feature>
<feature type="region of interest" description="Disordered" evidence="1">
    <location>
        <begin position="184"/>
        <end position="220"/>
    </location>
</feature>
<keyword evidence="3" id="KW-1185">Reference proteome</keyword>
<protein>
    <submittedName>
        <fullName evidence="2">Uncharacterized protein</fullName>
    </submittedName>
</protein>
<feature type="compositionally biased region" description="Low complexity" evidence="1">
    <location>
        <begin position="56"/>
        <end position="87"/>
    </location>
</feature>
<evidence type="ECO:0000313" key="2">
    <source>
        <dbReference type="EMBL" id="GAA1391784.1"/>
    </source>
</evidence>
<feature type="region of interest" description="Disordered" evidence="1">
    <location>
        <begin position="1"/>
        <end position="87"/>
    </location>
</feature>
<organism evidence="2 3">
    <name type="scientific">Pseudonocardia kongjuensis</name>
    <dbReference type="NCBI Taxonomy" id="102227"/>
    <lineage>
        <taxon>Bacteria</taxon>
        <taxon>Bacillati</taxon>
        <taxon>Actinomycetota</taxon>
        <taxon>Actinomycetes</taxon>
        <taxon>Pseudonocardiales</taxon>
        <taxon>Pseudonocardiaceae</taxon>
        <taxon>Pseudonocardia</taxon>
    </lineage>
</organism>
<evidence type="ECO:0000256" key="1">
    <source>
        <dbReference type="SAM" id="MobiDB-lite"/>
    </source>
</evidence>
<gene>
    <name evidence="2" type="ORF">GCM10009613_35000</name>
</gene>
<sequence length="220" mass="21647">MPARWRAARTLLGSGARGGPAVGTGRRPLGATAVRAGTGATGAATGGAGPTGAGAAGSARAAGAAGPPGTGTTRTGSTGHPRPAPRTLLPATATARRVHRPGPAGRLRTGVPPAGRAGLRVGLLPAGITRVAAVRCRMLAAAVGPQVRAVVAPPGTPAVPRRAGPGRVVAMGVLARWFRHPGTPFTDRHGRARRAGRRDPGTGVCTGGGSGARVTREYLP</sequence>
<dbReference type="EMBL" id="BAAAJK010000014">
    <property type="protein sequence ID" value="GAA1391784.1"/>
    <property type="molecule type" value="Genomic_DNA"/>
</dbReference>
<name>A0ABN1XWL9_9PSEU</name>
<reference evidence="2 3" key="1">
    <citation type="journal article" date="2019" name="Int. J. Syst. Evol. Microbiol.">
        <title>The Global Catalogue of Microorganisms (GCM) 10K type strain sequencing project: providing services to taxonomists for standard genome sequencing and annotation.</title>
        <authorList>
            <consortium name="The Broad Institute Genomics Platform"/>
            <consortium name="The Broad Institute Genome Sequencing Center for Infectious Disease"/>
            <person name="Wu L."/>
            <person name="Ma J."/>
        </authorList>
    </citation>
    <scope>NUCLEOTIDE SEQUENCE [LARGE SCALE GENOMIC DNA]</scope>
    <source>
        <strain evidence="2 3">JCM 11896</strain>
    </source>
</reference>